<dbReference type="Proteomes" id="UP000231195">
    <property type="component" value="Unassembled WGS sequence"/>
</dbReference>
<comment type="caution">
    <text evidence="2">The sequence shown here is derived from an EMBL/GenBank/DDBJ whole genome shotgun (WGS) entry which is preliminary data.</text>
</comment>
<dbReference type="SUPFAM" id="SSF52540">
    <property type="entry name" value="P-loop containing nucleoside triphosphate hydrolases"/>
    <property type="match status" value="1"/>
</dbReference>
<feature type="domain" description="ATPase AAA-type core" evidence="1">
    <location>
        <begin position="4"/>
        <end position="29"/>
    </location>
</feature>
<proteinExistence type="predicted"/>
<name>A0A2M7X2H5_UNCKA</name>
<organism evidence="2 3">
    <name type="scientific">candidate division WWE3 bacterium CG_4_9_14_3_um_filter_39_7</name>
    <dbReference type="NCBI Taxonomy" id="1975080"/>
    <lineage>
        <taxon>Bacteria</taxon>
        <taxon>Katanobacteria</taxon>
    </lineage>
</organism>
<dbReference type="InterPro" id="IPR003959">
    <property type="entry name" value="ATPase_AAA_core"/>
</dbReference>
<dbReference type="Gene3D" id="3.40.50.300">
    <property type="entry name" value="P-loop containing nucleotide triphosphate hydrolases"/>
    <property type="match status" value="1"/>
</dbReference>
<dbReference type="EMBL" id="PFWZ01000086">
    <property type="protein sequence ID" value="PJA40376.1"/>
    <property type="molecule type" value="Genomic_DNA"/>
</dbReference>
<gene>
    <name evidence="2" type="ORF">CO179_02455</name>
</gene>
<protein>
    <recommendedName>
        <fullName evidence="1">ATPase AAA-type core domain-containing protein</fullName>
    </recommendedName>
</protein>
<evidence type="ECO:0000313" key="3">
    <source>
        <dbReference type="Proteomes" id="UP000231195"/>
    </source>
</evidence>
<dbReference type="InterPro" id="IPR027417">
    <property type="entry name" value="P-loop_NTPase"/>
</dbReference>
<evidence type="ECO:0000313" key="2">
    <source>
        <dbReference type="EMBL" id="PJA40376.1"/>
    </source>
</evidence>
<reference evidence="3" key="1">
    <citation type="submission" date="2017-09" db="EMBL/GenBank/DDBJ databases">
        <title>Depth-based differentiation of microbial function through sediment-hosted aquifers and enrichment of novel symbionts in the deep terrestrial subsurface.</title>
        <authorList>
            <person name="Probst A.J."/>
            <person name="Ladd B."/>
            <person name="Jarett J.K."/>
            <person name="Geller-Mcgrath D.E."/>
            <person name="Sieber C.M.K."/>
            <person name="Emerson J.B."/>
            <person name="Anantharaman K."/>
            <person name="Thomas B.C."/>
            <person name="Malmstrom R."/>
            <person name="Stieglmeier M."/>
            <person name="Klingl A."/>
            <person name="Woyke T."/>
            <person name="Ryan C.M."/>
            <person name="Banfield J.F."/>
        </authorList>
    </citation>
    <scope>NUCLEOTIDE SEQUENCE [LARGE SCALE GENOMIC DNA]</scope>
</reference>
<dbReference type="Pfam" id="PF00004">
    <property type="entry name" value="AAA"/>
    <property type="match status" value="1"/>
</dbReference>
<evidence type="ECO:0000259" key="1">
    <source>
        <dbReference type="Pfam" id="PF00004"/>
    </source>
</evidence>
<sequence length="182" mass="21204">MVIAFIGPAGSGKTTLASQVAKHFNVPFCDGDDFYPLSVRKQIEPASPNKKNSLQLGLIYKPLLNKVKTILSQEPVCIIIHSFKKRLFRYMFDNEFGKDMVWVFVKPNEELHIEKLFAREWNDPNRSIHVESELKSRLQNRTEKYWAEFENTDYTTVIEIQNNYDKQSIDRAILAVLPLIKR</sequence>
<accession>A0A2M7X2H5</accession>
<dbReference type="AlphaFoldDB" id="A0A2M7X2H5"/>